<sequence>MGEAQDRLKALITTEWGPALRELGFKGSGRVWTLPDERDWVMLGIQTSTGSTSREAKFTFNLLVVGKSVWSEAFIHRPYIGARPNPNVMSVYRLQQRSGFLTHGEDHWWLLAGDGSNENAISREVLEALRSAIVPAIISEMASPSPEPRRY</sequence>
<dbReference type="KEGG" id="nbe:Back2_04640"/>
<reference evidence="1 2" key="1">
    <citation type="submission" date="2018-11" db="EMBL/GenBank/DDBJ databases">
        <title>Complete genome sequence of Nocardioides baekrokdamisoli strain KCTC 39748.</title>
        <authorList>
            <person name="Kang S.W."/>
            <person name="Lee K.C."/>
            <person name="Kim K.K."/>
            <person name="Kim J.S."/>
            <person name="Kim D.S."/>
            <person name="Ko S.H."/>
            <person name="Yang S.H."/>
            <person name="Shin Y.K."/>
            <person name="Lee J.S."/>
        </authorList>
    </citation>
    <scope>NUCLEOTIDE SEQUENCE [LARGE SCALE GENOMIC DNA]</scope>
    <source>
        <strain evidence="1 2">KCTC 39748</strain>
    </source>
</reference>
<dbReference type="Proteomes" id="UP000271573">
    <property type="component" value="Chromosome"/>
</dbReference>
<gene>
    <name evidence="1" type="ORF">Back2_04640</name>
</gene>
<evidence type="ECO:0008006" key="3">
    <source>
        <dbReference type="Google" id="ProtNLM"/>
    </source>
</evidence>
<dbReference type="RefSeq" id="WP_125566397.1">
    <property type="nucleotide sequence ID" value="NZ_AP019307.1"/>
</dbReference>
<dbReference type="OrthoDB" id="5146005at2"/>
<dbReference type="Pfam" id="PF14137">
    <property type="entry name" value="DUF4304"/>
    <property type="match status" value="1"/>
</dbReference>
<dbReference type="EMBL" id="AP019307">
    <property type="protein sequence ID" value="BBH16177.1"/>
    <property type="molecule type" value="Genomic_DNA"/>
</dbReference>
<dbReference type="InterPro" id="IPR025412">
    <property type="entry name" value="DUF4304"/>
</dbReference>
<organism evidence="1 2">
    <name type="scientific">Nocardioides baekrokdamisoli</name>
    <dbReference type="NCBI Taxonomy" id="1804624"/>
    <lineage>
        <taxon>Bacteria</taxon>
        <taxon>Bacillati</taxon>
        <taxon>Actinomycetota</taxon>
        <taxon>Actinomycetes</taxon>
        <taxon>Propionibacteriales</taxon>
        <taxon>Nocardioidaceae</taxon>
        <taxon>Nocardioides</taxon>
    </lineage>
</organism>
<evidence type="ECO:0000313" key="2">
    <source>
        <dbReference type="Proteomes" id="UP000271573"/>
    </source>
</evidence>
<dbReference type="AlphaFoldDB" id="A0A3G9IBG2"/>
<keyword evidence="2" id="KW-1185">Reference proteome</keyword>
<accession>A0A3G9IBG2</accession>
<proteinExistence type="predicted"/>
<protein>
    <recommendedName>
        <fullName evidence="3">DUF4304 domain-containing protein</fullName>
    </recommendedName>
</protein>
<evidence type="ECO:0000313" key="1">
    <source>
        <dbReference type="EMBL" id="BBH16177.1"/>
    </source>
</evidence>
<name>A0A3G9IBG2_9ACTN</name>